<dbReference type="EMBL" id="AWUE01016979">
    <property type="protein sequence ID" value="OMO88825.1"/>
    <property type="molecule type" value="Genomic_DNA"/>
</dbReference>
<organism evidence="1 2">
    <name type="scientific">Corchorus olitorius</name>
    <dbReference type="NCBI Taxonomy" id="93759"/>
    <lineage>
        <taxon>Eukaryota</taxon>
        <taxon>Viridiplantae</taxon>
        <taxon>Streptophyta</taxon>
        <taxon>Embryophyta</taxon>
        <taxon>Tracheophyta</taxon>
        <taxon>Spermatophyta</taxon>
        <taxon>Magnoliopsida</taxon>
        <taxon>eudicotyledons</taxon>
        <taxon>Gunneridae</taxon>
        <taxon>Pentapetalae</taxon>
        <taxon>rosids</taxon>
        <taxon>malvids</taxon>
        <taxon>Malvales</taxon>
        <taxon>Malvaceae</taxon>
        <taxon>Grewioideae</taxon>
        <taxon>Apeibeae</taxon>
        <taxon>Corchorus</taxon>
    </lineage>
</organism>
<dbReference type="Proteomes" id="UP000187203">
    <property type="component" value="Unassembled WGS sequence"/>
</dbReference>
<dbReference type="AlphaFoldDB" id="A0A1R3J1W6"/>
<keyword evidence="2" id="KW-1185">Reference proteome</keyword>
<reference evidence="2" key="1">
    <citation type="submission" date="2013-09" db="EMBL/GenBank/DDBJ databases">
        <title>Corchorus olitorius genome sequencing.</title>
        <authorList>
            <person name="Alam M."/>
            <person name="Haque M.S."/>
            <person name="Islam M.S."/>
            <person name="Emdad E.M."/>
            <person name="Islam M.M."/>
            <person name="Ahmed B."/>
            <person name="Halim A."/>
            <person name="Hossen Q.M.M."/>
            <person name="Hossain M.Z."/>
            <person name="Ahmed R."/>
            <person name="Khan M.M."/>
            <person name="Islam R."/>
            <person name="Rashid M.M."/>
            <person name="Khan S.A."/>
            <person name="Rahman M.S."/>
            <person name="Alam M."/>
            <person name="Yahiya A.S."/>
            <person name="Khan M.S."/>
            <person name="Azam M.S."/>
            <person name="Haque T."/>
            <person name="Lashkar M.Z.H."/>
            <person name="Akhand A.I."/>
            <person name="Morshed G."/>
            <person name="Roy S."/>
            <person name="Uddin K.S."/>
            <person name="Rabeya T."/>
            <person name="Hossain A.S."/>
            <person name="Chowdhury A."/>
            <person name="Snigdha A.R."/>
            <person name="Mortoza M.S."/>
            <person name="Matin S.A."/>
            <person name="Hoque S.M.E."/>
            <person name="Islam M.K."/>
            <person name="Roy D.K."/>
            <person name="Haider R."/>
            <person name="Moosa M.M."/>
            <person name="Elias S.M."/>
            <person name="Hasan A.M."/>
            <person name="Jahan S."/>
            <person name="Shafiuddin M."/>
            <person name="Mahmood N."/>
            <person name="Shommy N.S."/>
        </authorList>
    </citation>
    <scope>NUCLEOTIDE SEQUENCE [LARGE SCALE GENOMIC DNA]</scope>
    <source>
        <strain evidence="2">cv. O-4</strain>
    </source>
</reference>
<evidence type="ECO:0000313" key="2">
    <source>
        <dbReference type="Proteomes" id="UP000187203"/>
    </source>
</evidence>
<name>A0A1R3J1W6_9ROSI</name>
<accession>A0A1R3J1W6</accession>
<protein>
    <submittedName>
        <fullName evidence="1">Uncharacterized protein</fullName>
    </submittedName>
</protein>
<comment type="caution">
    <text evidence="1">The sequence shown here is derived from an EMBL/GenBank/DDBJ whole genome shotgun (WGS) entry which is preliminary data.</text>
</comment>
<sequence length="55" mass="6468">MARLTMCTRNRAKKRAFKARSNGKISAGSRFRRTVPLPKLQKLFLSLPFFFFFLD</sequence>
<evidence type="ECO:0000313" key="1">
    <source>
        <dbReference type="EMBL" id="OMO88825.1"/>
    </source>
</evidence>
<gene>
    <name evidence="1" type="ORF">COLO4_20058</name>
</gene>
<proteinExistence type="predicted"/>